<dbReference type="RefSeq" id="WP_013157694.1">
    <property type="nucleotide sequence ID" value="NC_014212.1"/>
</dbReference>
<sequence>MSRVVAIEPQRRVYAVEQGVRMVAVGVRPPRIAVSGGSGGATYEHLQSSPASVWTVNHNLGFYPDVHVYTLGNLEILAEVQHVSVNQTLVYFVAPTAGRARCS</sequence>
<dbReference type="Proteomes" id="UP000001916">
    <property type="component" value="Chromosome"/>
</dbReference>
<protein>
    <submittedName>
        <fullName evidence="1">Uncharacterized protein</fullName>
    </submittedName>
</protein>
<name>D7BDW8_ALLS1</name>
<dbReference type="STRING" id="526227.Mesil_1222"/>
<reference evidence="1 2" key="1">
    <citation type="journal article" date="2010" name="Stand. Genomic Sci.">
        <title>Complete genome sequence of Meiothermus silvanus type strain (VI-R2).</title>
        <authorList>
            <person name="Sikorski J."/>
            <person name="Tindall B.J."/>
            <person name="Lowry S."/>
            <person name="Lucas S."/>
            <person name="Nolan M."/>
            <person name="Copeland A."/>
            <person name="Glavina Del Rio T."/>
            <person name="Tice H."/>
            <person name="Cheng J.F."/>
            <person name="Han C."/>
            <person name="Pitluck S."/>
            <person name="Liolios K."/>
            <person name="Ivanova N."/>
            <person name="Mavromatis K."/>
            <person name="Mikhailova N."/>
            <person name="Pati A."/>
            <person name="Goodwin L."/>
            <person name="Chen A."/>
            <person name="Palaniappan K."/>
            <person name="Land M."/>
            <person name="Hauser L."/>
            <person name="Chang Y.J."/>
            <person name="Jeffries C.D."/>
            <person name="Rohde M."/>
            <person name="Goker M."/>
            <person name="Woyke T."/>
            <person name="Bristow J."/>
            <person name="Eisen J.A."/>
            <person name="Markowitz V."/>
            <person name="Hugenholtz P."/>
            <person name="Kyrpides N.C."/>
            <person name="Klenk H.P."/>
            <person name="Lapidus A."/>
        </authorList>
    </citation>
    <scope>NUCLEOTIDE SEQUENCE [LARGE SCALE GENOMIC DNA]</scope>
    <source>
        <strain evidence="2">ATCC 700542 / DSM 9946 / VI-R2</strain>
    </source>
</reference>
<dbReference type="HOGENOM" id="CLU_177792_0_0_0"/>
<evidence type="ECO:0000313" key="2">
    <source>
        <dbReference type="Proteomes" id="UP000001916"/>
    </source>
</evidence>
<gene>
    <name evidence="1" type="ordered locus">Mesil_1222</name>
</gene>
<evidence type="ECO:0000313" key="1">
    <source>
        <dbReference type="EMBL" id="ADH63119.1"/>
    </source>
</evidence>
<keyword evidence="2" id="KW-1185">Reference proteome</keyword>
<organism evidence="1 2">
    <name type="scientific">Allomeiothermus silvanus (strain ATCC 700542 / DSM 9946 / NBRC 106475 / NCIMB 13440 / VI-R2)</name>
    <name type="common">Thermus silvanus</name>
    <dbReference type="NCBI Taxonomy" id="526227"/>
    <lineage>
        <taxon>Bacteria</taxon>
        <taxon>Thermotogati</taxon>
        <taxon>Deinococcota</taxon>
        <taxon>Deinococci</taxon>
        <taxon>Thermales</taxon>
        <taxon>Thermaceae</taxon>
        <taxon>Allomeiothermus</taxon>
    </lineage>
</organism>
<accession>D7BDW8</accession>
<proteinExistence type="predicted"/>
<dbReference type="AlphaFoldDB" id="D7BDW8"/>
<dbReference type="KEGG" id="msv:Mesil_1222"/>
<dbReference type="EMBL" id="CP002042">
    <property type="protein sequence ID" value="ADH63119.1"/>
    <property type="molecule type" value="Genomic_DNA"/>
</dbReference>
<dbReference type="OrthoDB" id="7068344at2"/>